<protein>
    <submittedName>
        <fullName evidence="2">Uncharacterized protein</fullName>
    </submittedName>
</protein>
<keyword evidence="1" id="KW-1133">Transmembrane helix</keyword>
<evidence type="ECO:0000313" key="2">
    <source>
        <dbReference type="EMBL" id="MEQ3345857.1"/>
    </source>
</evidence>
<sequence>MNRKEKGYIYIFTIVLISILALFFYFIYSYTTNRAYINFNKVEKIQSKYAAESVLNMKISEESFYEEVENFMFAWENTKNLKVSAKPSDTKVEKLQIKKLELNDKEKSEDLVELITEVKYKNSLAAARIKAKAINKIYKEEDGILNSGKLPKDDLELIRKSFEENNWSMSGKKVINLDGDFIYGIKGSKKYIFEEVEEFDEESGELVKKRNPLYSLGDVDVIIQKSGTLNFESITKNQIFILNDKVLFNDKVISGIIILNNNAQIVNNGKLEGYLIDLYDKNSGIDVEYHQQVLKYFGLVLPDYIKFQPISLNYYDLEDNT</sequence>
<name>A0ABV1IYW9_9FIRM</name>
<keyword evidence="3" id="KW-1185">Reference proteome</keyword>
<keyword evidence="1" id="KW-0812">Transmembrane</keyword>
<evidence type="ECO:0000313" key="3">
    <source>
        <dbReference type="Proteomes" id="UP001491691"/>
    </source>
</evidence>
<gene>
    <name evidence="2" type="ORF">AAA073_00245</name>
</gene>
<proteinExistence type="predicted"/>
<dbReference type="RefSeq" id="WP_019107050.1">
    <property type="nucleotide sequence ID" value="NZ_CABKRY010000001.1"/>
</dbReference>
<dbReference type="Proteomes" id="UP001491691">
    <property type="component" value="Unassembled WGS sequence"/>
</dbReference>
<keyword evidence="1" id="KW-0472">Membrane</keyword>
<dbReference type="EMBL" id="JBBNPP010000001">
    <property type="protein sequence ID" value="MEQ3345857.1"/>
    <property type="molecule type" value="Genomic_DNA"/>
</dbReference>
<evidence type="ECO:0000256" key="1">
    <source>
        <dbReference type="SAM" id="Phobius"/>
    </source>
</evidence>
<comment type="caution">
    <text evidence="2">The sequence shown here is derived from an EMBL/GenBank/DDBJ whole genome shotgun (WGS) entry which is preliminary data.</text>
</comment>
<accession>A0ABV1IYW9</accession>
<feature type="transmembrane region" description="Helical" evidence="1">
    <location>
        <begin position="7"/>
        <end position="28"/>
    </location>
</feature>
<organism evidence="2 3">
    <name type="scientific">Peptoniphilus senegalensis</name>
    <dbReference type="NCBI Taxonomy" id="1465757"/>
    <lineage>
        <taxon>Bacteria</taxon>
        <taxon>Bacillati</taxon>
        <taxon>Bacillota</taxon>
        <taxon>Tissierellia</taxon>
        <taxon>Tissierellales</taxon>
        <taxon>Peptoniphilaceae</taxon>
        <taxon>Peptoniphilus</taxon>
    </lineage>
</organism>
<reference evidence="2 3" key="1">
    <citation type="submission" date="2024-04" db="EMBL/GenBank/DDBJ databases">
        <title>Human intestinal bacterial collection.</title>
        <authorList>
            <person name="Pauvert C."/>
            <person name="Hitch T.C.A."/>
            <person name="Clavel T."/>
        </authorList>
    </citation>
    <scope>NUCLEOTIDE SEQUENCE [LARGE SCALE GENOMIC DNA]</scope>
    <source>
        <strain evidence="2 3">CLA-SR-H019</strain>
    </source>
</reference>